<dbReference type="PANTHER" id="PTHR40640">
    <property type="entry name" value="ANCHORED GLYCOPROTEIN, PUTATIVE (AFU_ORTHOLOGUE AFUA_8G04860)-RELATED"/>
    <property type="match status" value="1"/>
</dbReference>
<comment type="caution">
    <text evidence="3">The sequence shown here is derived from an EMBL/GenBank/DDBJ whole genome shotgun (WGS) entry which is preliminary data.</text>
</comment>
<sequence>MLNSIVVISALTGMTAAQTSVVSSLFLPGFDSQSLVASIVTAGPRMMEFFVECAPGVDANDCGAGPGVSVTMQPGTYELGVNNPPAFTMSERCVIEQQKAVCTMSALGSEANDPGVETTTMEDITTADFFIPVTITAGFDVLAAATATDAEATGRSSATPAQSADDSPVTPGPAGTETSASTRETSVSTGAAPHITRDAIVGGAAALAGAAFAL</sequence>
<evidence type="ECO:0000256" key="2">
    <source>
        <dbReference type="SAM" id="SignalP"/>
    </source>
</evidence>
<dbReference type="STRING" id="155417.A0A4Q4TCR0"/>
<keyword evidence="4" id="KW-1185">Reference proteome</keyword>
<accession>A0A4Q4TCR0</accession>
<feature type="chain" id="PRO_5020817688" evidence="2">
    <location>
        <begin position="18"/>
        <end position="214"/>
    </location>
</feature>
<evidence type="ECO:0000313" key="3">
    <source>
        <dbReference type="EMBL" id="RYP03097.1"/>
    </source>
</evidence>
<feature type="signal peptide" evidence="2">
    <location>
        <begin position="1"/>
        <end position="17"/>
    </location>
</feature>
<dbReference type="AlphaFoldDB" id="A0A4Q4TCR0"/>
<reference evidence="3 4" key="1">
    <citation type="submission" date="2018-06" db="EMBL/GenBank/DDBJ databases">
        <title>Complete Genomes of Monosporascus.</title>
        <authorList>
            <person name="Robinson A.J."/>
            <person name="Natvig D.O."/>
        </authorList>
    </citation>
    <scope>NUCLEOTIDE SEQUENCE [LARGE SCALE GENOMIC DNA]</scope>
    <source>
        <strain evidence="3 4">CBS 110550</strain>
    </source>
</reference>
<proteinExistence type="predicted"/>
<name>A0A4Q4TCR0_9PEZI</name>
<protein>
    <submittedName>
        <fullName evidence="3">Uncharacterized protein</fullName>
    </submittedName>
</protein>
<dbReference type="PANTHER" id="PTHR40640:SF1">
    <property type="entry name" value="ANCHORED GLYCOPROTEIN, PUTATIVE (AFU_ORTHOLOGUE AFUA_8G04860)-RELATED"/>
    <property type="match status" value="1"/>
</dbReference>
<feature type="compositionally biased region" description="Polar residues" evidence="1">
    <location>
        <begin position="154"/>
        <end position="165"/>
    </location>
</feature>
<evidence type="ECO:0000313" key="4">
    <source>
        <dbReference type="Proteomes" id="UP000293360"/>
    </source>
</evidence>
<dbReference type="EMBL" id="QJNU01000282">
    <property type="protein sequence ID" value="RYP03097.1"/>
    <property type="molecule type" value="Genomic_DNA"/>
</dbReference>
<feature type="compositionally biased region" description="Polar residues" evidence="1">
    <location>
        <begin position="176"/>
        <end position="189"/>
    </location>
</feature>
<keyword evidence="2" id="KW-0732">Signal</keyword>
<feature type="region of interest" description="Disordered" evidence="1">
    <location>
        <begin position="150"/>
        <end position="191"/>
    </location>
</feature>
<dbReference type="Proteomes" id="UP000293360">
    <property type="component" value="Unassembled WGS sequence"/>
</dbReference>
<evidence type="ECO:0000256" key="1">
    <source>
        <dbReference type="SAM" id="MobiDB-lite"/>
    </source>
</evidence>
<gene>
    <name evidence="3" type="ORF">DL764_005380</name>
</gene>
<organism evidence="3 4">
    <name type="scientific">Monosporascus ibericus</name>
    <dbReference type="NCBI Taxonomy" id="155417"/>
    <lineage>
        <taxon>Eukaryota</taxon>
        <taxon>Fungi</taxon>
        <taxon>Dikarya</taxon>
        <taxon>Ascomycota</taxon>
        <taxon>Pezizomycotina</taxon>
        <taxon>Sordariomycetes</taxon>
        <taxon>Xylariomycetidae</taxon>
        <taxon>Xylariales</taxon>
        <taxon>Xylariales incertae sedis</taxon>
        <taxon>Monosporascus</taxon>
    </lineage>
</organism>
<dbReference type="OrthoDB" id="4991875at2759"/>